<keyword evidence="3 7" id="KW-0808">Transferase</keyword>
<dbReference type="PANTHER" id="PTHR43853">
    <property type="entry name" value="3-KETOACYL-COA THIOLASE, PEROXISOMAL"/>
    <property type="match status" value="1"/>
</dbReference>
<dbReference type="InterPro" id="IPR020617">
    <property type="entry name" value="Thiolase_C"/>
</dbReference>
<evidence type="ECO:0000256" key="1">
    <source>
        <dbReference type="ARBA" id="ARBA00004872"/>
    </source>
</evidence>
<feature type="active site" description="Acyl-thioester intermediate" evidence="6">
    <location>
        <position position="115"/>
    </location>
</feature>
<organism evidence="10 11">
    <name type="scientific">Trichosporon asahii var. asahii (strain ATCC 90039 / CBS 2479 / JCM 2466 / KCTC 7840 / NBRC 103889/ NCYC 2677 / UAMH 7654)</name>
    <name type="common">Yeast</name>
    <dbReference type="NCBI Taxonomy" id="1186058"/>
    <lineage>
        <taxon>Eukaryota</taxon>
        <taxon>Fungi</taxon>
        <taxon>Dikarya</taxon>
        <taxon>Basidiomycota</taxon>
        <taxon>Agaricomycotina</taxon>
        <taxon>Tremellomycetes</taxon>
        <taxon>Trichosporonales</taxon>
        <taxon>Trichosporonaceae</taxon>
        <taxon>Trichosporon</taxon>
    </lineage>
</organism>
<comment type="similarity">
    <text evidence="2 7">Belongs to the thiolase-like superfamily. Thiolase family.</text>
</comment>
<dbReference type="KEGG" id="tasa:A1Q1_01190"/>
<feature type="domain" description="Thiolase C-terminal" evidence="9">
    <location>
        <begin position="297"/>
        <end position="420"/>
    </location>
</feature>
<proteinExistence type="inferred from homology"/>
<comment type="caution">
    <text evidence="10">The sequence shown here is derived from an EMBL/GenBank/DDBJ whole genome shotgun (WGS) entry which is preliminary data.</text>
</comment>
<dbReference type="OrthoDB" id="5404651at2759"/>
<evidence type="ECO:0000256" key="6">
    <source>
        <dbReference type="PIRSR" id="PIRSR000429-1"/>
    </source>
</evidence>
<dbReference type="GeneID" id="25984704"/>
<dbReference type="PROSITE" id="PS00737">
    <property type="entry name" value="THIOLASE_2"/>
    <property type="match status" value="1"/>
</dbReference>
<dbReference type="VEuPathDB" id="FungiDB:A1Q1_01190"/>
<dbReference type="CDD" id="cd00751">
    <property type="entry name" value="thiolase"/>
    <property type="match status" value="1"/>
</dbReference>
<evidence type="ECO:0000259" key="9">
    <source>
        <dbReference type="Pfam" id="PF02803"/>
    </source>
</evidence>
<dbReference type="PROSITE" id="PS00098">
    <property type="entry name" value="THIOLASE_1"/>
    <property type="match status" value="1"/>
</dbReference>
<gene>
    <name evidence="10" type="ORF">A1Q1_01190</name>
</gene>
<accession>J6F399</accession>
<dbReference type="PIRSF" id="PIRSF000429">
    <property type="entry name" value="Ac-CoA_Ac_transf"/>
    <property type="match status" value="1"/>
</dbReference>
<evidence type="ECO:0000256" key="2">
    <source>
        <dbReference type="ARBA" id="ARBA00010982"/>
    </source>
</evidence>
<dbReference type="GO" id="GO:0010124">
    <property type="term" value="P:phenylacetate catabolic process"/>
    <property type="evidence" value="ECO:0007669"/>
    <property type="project" value="TreeGrafter"/>
</dbReference>
<dbReference type="Proteomes" id="UP000002748">
    <property type="component" value="Unassembled WGS sequence"/>
</dbReference>
<name>J6F399_TRIAS</name>
<dbReference type="InterPro" id="IPR020616">
    <property type="entry name" value="Thiolase_N"/>
</dbReference>
<dbReference type="InterPro" id="IPR002155">
    <property type="entry name" value="Thiolase"/>
</dbReference>
<feature type="active site" description="Proton acceptor" evidence="6">
    <location>
        <position position="374"/>
    </location>
</feature>
<dbReference type="Gene3D" id="3.40.47.10">
    <property type="match status" value="2"/>
</dbReference>
<dbReference type="SUPFAM" id="SSF53901">
    <property type="entry name" value="Thiolase-like"/>
    <property type="match status" value="1"/>
</dbReference>
<dbReference type="InterPro" id="IPR050215">
    <property type="entry name" value="Thiolase-like_sf_Thiolase"/>
</dbReference>
<dbReference type="HOGENOM" id="CLU_031026_1_1_1"/>
<evidence type="ECO:0000256" key="3">
    <source>
        <dbReference type="ARBA" id="ARBA00022679"/>
    </source>
</evidence>
<dbReference type="InterPro" id="IPR016039">
    <property type="entry name" value="Thiolase-like"/>
</dbReference>
<dbReference type="AlphaFoldDB" id="J6F399"/>
<comment type="catalytic activity">
    <reaction evidence="5">
        <text>an acyl-CoA + acetyl-CoA = a 3-oxoacyl-CoA + CoA</text>
        <dbReference type="Rhea" id="RHEA:21564"/>
        <dbReference type="ChEBI" id="CHEBI:57287"/>
        <dbReference type="ChEBI" id="CHEBI:57288"/>
        <dbReference type="ChEBI" id="CHEBI:58342"/>
        <dbReference type="ChEBI" id="CHEBI:90726"/>
        <dbReference type="EC" id="2.3.1.16"/>
    </reaction>
</comment>
<sequence length="422" mass="44788">MQASFRLSTIARQMRGYATSARVTELTTPKPDDIVVTRSAMCRAFKGSFRDTSPDTLLYQTLQKGVKEAGLKPGQVEDIIVGNCHLPSPAYHARAAALAAGFPEHVPVEAINRLCASGLQAIRHVADSIRAGDIEIGIAAGVESMTHNPRPSPVFEEKAIDECQPAIDCAEPMGWTSENVAADFNISREDMDKWGLASHNRASEASKSGRFLEEIIPIDTTIHADAKDKSSPVSNITVTEDDGIRHGMTMEKMAAAKPAFSWGNKQSTGPNTSQMTDGAAMAVLMKRSTAEALGQPILATYITSATVGVTPKYMGIGPVPAITKALKSAGLSKDDVDVFEINEAFSSMMVYTTRELGLDPAKVNPNGGAIALGHPLGATGIRQVVTGLHEVIRRNQEQKGPKILVTSMCVGSGMGAAAVFAV</sequence>
<dbReference type="InterPro" id="IPR020615">
    <property type="entry name" value="Thiolase_acyl_enz_int_AS"/>
</dbReference>
<dbReference type="InterPro" id="IPR020613">
    <property type="entry name" value="Thiolase_CS"/>
</dbReference>
<feature type="active site" description="Proton acceptor" evidence="6">
    <location>
        <position position="409"/>
    </location>
</feature>
<dbReference type="NCBIfam" id="TIGR01930">
    <property type="entry name" value="AcCoA-C-Actrans"/>
    <property type="match status" value="1"/>
</dbReference>
<evidence type="ECO:0000313" key="10">
    <source>
        <dbReference type="EMBL" id="EJT49692.1"/>
    </source>
</evidence>
<dbReference type="EMBL" id="ALBS01000161">
    <property type="protein sequence ID" value="EJT49692.1"/>
    <property type="molecule type" value="Genomic_DNA"/>
</dbReference>
<feature type="domain" description="Thiolase N-terminal" evidence="8">
    <location>
        <begin position="37"/>
        <end position="288"/>
    </location>
</feature>
<evidence type="ECO:0000256" key="7">
    <source>
        <dbReference type="RuleBase" id="RU003557"/>
    </source>
</evidence>
<dbReference type="Pfam" id="PF00108">
    <property type="entry name" value="Thiolase_N"/>
    <property type="match status" value="1"/>
</dbReference>
<keyword evidence="4 7" id="KW-0012">Acyltransferase</keyword>
<dbReference type="GO" id="GO:0003988">
    <property type="term" value="F:acetyl-CoA C-acyltransferase activity"/>
    <property type="evidence" value="ECO:0007669"/>
    <property type="project" value="UniProtKB-EC"/>
</dbReference>
<evidence type="ECO:0000313" key="11">
    <source>
        <dbReference type="Proteomes" id="UP000002748"/>
    </source>
</evidence>
<comment type="pathway">
    <text evidence="1">Lipid metabolism; fatty acid metabolism.</text>
</comment>
<dbReference type="GO" id="GO:0005777">
    <property type="term" value="C:peroxisome"/>
    <property type="evidence" value="ECO:0007669"/>
    <property type="project" value="TreeGrafter"/>
</dbReference>
<reference evidence="10 11" key="1">
    <citation type="journal article" date="2012" name="Eukaryot. Cell">
        <title>Draft genome sequence of CBS 2479, the standard type strain of Trichosporon asahii.</title>
        <authorList>
            <person name="Yang R.Y."/>
            <person name="Li H.T."/>
            <person name="Zhu H."/>
            <person name="Zhou G.P."/>
            <person name="Wang M."/>
            <person name="Wang L."/>
        </authorList>
    </citation>
    <scope>NUCLEOTIDE SEQUENCE [LARGE SCALE GENOMIC DNA]</scope>
    <source>
        <strain evidence="11">ATCC 90039 / CBS 2479 / JCM 2466 / KCTC 7840 / NCYC 2677 / UAMH 7654</strain>
    </source>
</reference>
<dbReference type="GO" id="GO:0006635">
    <property type="term" value="P:fatty acid beta-oxidation"/>
    <property type="evidence" value="ECO:0007669"/>
    <property type="project" value="TreeGrafter"/>
</dbReference>
<evidence type="ECO:0000256" key="5">
    <source>
        <dbReference type="ARBA" id="ARBA00047605"/>
    </source>
</evidence>
<dbReference type="Pfam" id="PF02803">
    <property type="entry name" value="Thiolase_C"/>
    <property type="match status" value="1"/>
</dbReference>
<protein>
    <submittedName>
        <fullName evidence="10">Uncharacterized protein</fullName>
    </submittedName>
</protein>
<evidence type="ECO:0000256" key="4">
    <source>
        <dbReference type="ARBA" id="ARBA00023315"/>
    </source>
</evidence>
<evidence type="ECO:0000259" key="8">
    <source>
        <dbReference type="Pfam" id="PF00108"/>
    </source>
</evidence>
<dbReference type="PANTHER" id="PTHR43853:SF10">
    <property type="entry name" value="ACETYL-COA C-ACETYLTRANSFERASE"/>
    <property type="match status" value="1"/>
</dbReference>
<dbReference type="RefSeq" id="XP_014180940.1">
    <property type="nucleotide sequence ID" value="XM_014325465.1"/>
</dbReference>